<dbReference type="EMBL" id="CAUM01000032">
    <property type="protein sequence ID" value="CCV04319.1"/>
    <property type="molecule type" value="Genomic_DNA"/>
</dbReference>
<comment type="caution">
    <text evidence="2">The sequence shown here is derived from an EMBL/GenBank/DDBJ whole genome shotgun (WGS) entry which is preliminary data.</text>
</comment>
<name>M5EI65_9HYPH</name>
<proteinExistence type="predicted"/>
<dbReference type="Proteomes" id="UP000012062">
    <property type="component" value="Unassembled WGS sequence"/>
</dbReference>
<protein>
    <submittedName>
        <fullName evidence="2">Uncharacterized protein</fullName>
    </submittedName>
</protein>
<keyword evidence="1" id="KW-1133">Transmembrane helix</keyword>
<evidence type="ECO:0000313" key="3">
    <source>
        <dbReference type="Proteomes" id="UP000012062"/>
    </source>
</evidence>
<keyword evidence="1" id="KW-0472">Membrane</keyword>
<evidence type="ECO:0000313" key="2">
    <source>
        <dbReference type="EMBL" id="CCV04319.1"/>
    </source>
</evidence>
<reference evidence="2 3" key="1">
    <citation type="submission" date="2013-02" db="EMBL/GenBank/DDBJ databases">
        <authorList>
            <person name="Genoscope - CEA"/>
        </authorList>
    </citation>
    <scope>NUCLEOTIDE SEQUENCE [LARGE SCALE GENOMIC DNA]</scope>
    <source>
        <strain evidence="2 3">STM 2683</strain>
    </source>
</reference>
<feature type="transmembrane region" description="Helical" evidence="1">
    <location>
        <begin position="12"/>
        <end position="30"/>
    </location>
</feature>
<organism evidence="2 3">
    <name type="scientific">Mesorhizobium metallidurans STM 2683</name>
    <dbReference type="NCBI Taxonomy" id="1297569"/>
    <lineage>
        <taxon>Bacteria</taxon>
        <taxon>Pseudomonadati</taxon>
        <taxon>Pseudomonadota</taxon>
        <taxon>Alphaproteobacteria</taxon>
        <taxon>Hyphomicrobiales</taxon>
        <taxon>Phyllobacteriaceae</taxon>
        <taxon>Mesorhizobium</taxon>
    </lineage>
</organism>
<dbReference type="AlphaFoldDB" id="M5EI65"/>
<dbReference type="PROSITE" id="PS51257">
    <property type="entry name" value="PROKAR_LIPOPROTEIN"/>
    <property type="match status" value="1"/>
</dbReference>
<accession>M5EI65</accession>
<keyword evidence="1" id="KW-0812">Transmembrane</keyword>
<gene>
    <name evidence="2" type="ORF">MESS2_1270009</name>
</gene>
<sequence>MATGRLDGFTGRFSLVIVLMCLAVLWLGCIDGGELPIRRRLHSNVKRTDLASPNVC</sequence>
<evidence type="ECO:0000256" key="1">
    <source>
        <dbReference type="SAM" id="Phobius"/>
    </source>
</evidence>
<keyword evidence="3" id="KW-1185">Reference proteome</keyword>